<dbReference type="EMBL" id="JAXAVV010000008">
    <property type="protein sequence ID" value="MDX8051214.1"/>
    <property type="molecule type" value="Genomic_DNA"/>
</dbReference>
<feature type="domain" description="FAD dependent oxidoreductase" evidence="2">
    <location>
        <begin position="43"/>
        <end position="143"/>
    </location>
</feature>
<dbReference type="InterPro" id="IPR036188">
    <property type="entry name" value="FAD/NAD-bd_sf"/>
</dbReference>
<reference evidence="3 4" key="1">
    <citation type="submission" date="2023-11" db="EMBL/GenBank/DDBJ databases">
        <title>Lentzea sokolovensis, sp. nov., Lentzea kristufkii, sp. nov., and Lentzea miocenensis, sp. nov., rare actinobacteria from Sokolov Coal Basin, Miocene lacustrine sediment, Czech Republic.</title>
        <authorList>
            <person name="Lara A."/>
            <person name="Kotroba L."/>
            <person name="Nouioui I."/>
            <person name="Neumann-Schaal M."/>
            <person name="Mast Y."/>
            <person name="Chronakova A."/>
        </authorList>
    </citation>
    <scope>NUCLEOTIDE SEQUENCE [LARGE SCALE GENOMIC DNA]</scope>
    <source>
        <strain evidence="3 4">BCCO 10_0798</strain>
    </source>
</reference>
<dbReference type="RefSeq" id="WP_319985171.1">
    <property type="nucleotide sequence ID" value="NZ_JAXAVV010000008.1"/>
</dbReference>
<dbReference type="Pfam" id="PF01266">
    <property type="entry name" value="DAO"/>
    <property type="match status" value="2"/>
</dbReference>
<dbReference type="PANTHER" id="PTHR13847:SF287">
    <property type="entry name" value="FAD-DEPENDENT OXIDOREDUCTASE DOMAIN-CONTAINING PROTEIN 1"/>
    <property type="match status" value="1"/>
</dbReference>
<sequence length="513" mass="55221">MQGHLHVAEDTCHNKSELQVNTSEQPLLLVLSPLIVLVMTSVDLVVVGAGIVGLAHAWHAVQRGLSVAVVERDEHAVGASVRNFGHGCFTAQDGVAFSYAMAARAEWLTLAREAGFWLRESGSLVVAREADELAVLEEFAEIRDVELFNNPTRRSFNNAAVGSLNNPLQGSFNNPTTWLLNSSTAEPVSKPAGGSPNDTHVGSLNNPATGLLNSSTAEPASKLAVGSLNNAPVGSFNDPRAGSFNDVRAGSFNDVRAGSFNDPTGGLLNDPSILGAALLPLDIRVNPREAVHAIARLLNDRGVTFHWSTNVLTVEPGLVRTSRGEIRCRATVVAVGHDVDRFFPEIAEEREIQRCQLRMLRVAHGGVIDPAVLTGFSMLRYDAFARCPSIEKVRRRLTNDHPELVEAGLNLMFTQLPDGSLTIGDTHHYSRTVDPYRSKDLDDLVLTETARLLGVPSLHVLERWRGIYASAPEPFLTATPAPLTRAVSVTSGIGMTTALGLAPAVLDDLLQEM</sequence>
<dbReference type="PANTHER" id="PTHR13847">
    <property type="entry name" value="SARCOSINE DEHYDROGENASE-RELATED"/>
    <property type="match status" value="1"/>
</dbReference>
<gene>
    <name evidence="3" type="ORF">SK571_17645</name>
</gene>
<comment type="caution">
    <text evidence="3">The sequence shown here is derived from an EMBL/GenBank/DDBJ whole genome shotgun (WGS) entry which is preliminary data.</text>
</comment>
<feature type="domain" description="FAD dependent oxidoreductase" evidence="2">
    <location>
        <begin position="272"/>
        <end position="502"/>
    </location>
</feature>
<dbReference type="Gene3D" id="3.50.50.60">
    <property type="entry name" value="FAD/NAD(P)-binding domain"/>
    <property type="match status" value="2"/>
</dbReference>
<evidence type="ECO:0000313" key="4">
    <source>
        <dbReference type="Proteomes" id="UP001271792"/>
    </source>
</evidence>
<dbReference type="InterPro" id="IPR006076">
    <property type="entry name" value="FAD-dep_OxRdtase"/>
</dbReference>
<reference evidence="3 4" key="2">
    <citation type="submission" date="2023-11" db="EMBL/GenBank/DDBJ databases">
        <authorList>
            <person name="Lara A.C."/>
            <person name="Chronakova A."/>
        </authorList>
    </citation>
    <scope>NUCLEOTIDE SEQUENCE [LARGE SCALE GENOMIC DNA]</scope>
    <source>
        <strain evidence="3 4">BCCO 10_0798</strain>
    </source>
</reference>
<dbReference type="Proteomes" id="UP001271792">
    <property type="component" value="Unassembled WGS sequence"/>
</dbReference>
<dbReference type="SUPFAM" id="SSF51905">
    <property type="entry name" value="FAD/NAD(P)-binding domain"/>
    <property type="match status" value="1"/>
</dbReference>
<proteinExistence type="predicted"/>
<name>A0ABU4TSE4_9PSEU</name>
<evidence type="ECO:0000259" key="2">
    <source>
        <dbReference type="Pfam" id="PF01266"/>
    </source>
</evidence>
<organism evidence="3 4">
    <name type="scientific">Lentzea kristufekii</name>
    <dbReference type="NCBI Taxonomy" id="3095430"/>
    <lineage>
        <taxon>Bacteria</taxon>
        <taxon>Bacillati</taxon>
        <taxon>Actinomycetota</taxon>
        <taxon>Actinomycetes</taxon>
        <taxon>Pseudonocardiales</taxon>
        <taxon>Pseudonocardiaceae</taxon>
        <taxon>Lentzea</taxon>
    </lineage>
</organism>
<dbReference type="Gene3D" id="3.30.9.10">
    <property type="entry name" value="D-Amino Acid Oxidase, subunit A, domain 2"/>
    <property type="match status" value="2"/>
</dbReference>
<keyword evidence="1" id="KW-0560">Oxidoreductase</keyword>
<evidence type="ECO:0000313" key="3">
    <source>
        <dbReference type="EMBL" id="MDX8051214.1"/>
    </source>
</evidence>
<protein>
    <submittedName>
        <fullName evidence="3">FAD-dependent oxidoreductase</fullName>
    </submittedName>
</protein>
<accession>A0ABU4TSE4</accession>
<keyword evidence="4" id="KW-1185">Reference proteome</keyword>
<evidence type="ECO:0000256" key="1">
    <source>
        <dbReference type="ARBA" id="ARBA00023002"/>
    </source>
</evidence>